<dbReference type="Pfam" id="PF00664">
    <property type="entry name" value="ABC_membrane"/>
    <property type="match status" value="1"/>
</dbReference>
<keyword evidence="2 8" id="KW-0812">Transmembrane</keyword>
<reference evidence="12" key="1">
    <citation type="submission" date="2018-05" db="EMBL/GenBank/DDBJ databases">
        <title>Genome sequencing of Phenylobacterium sp. HYN0004.</title>
        <authorList>
            <person name="Yi H."/>
            <person name="Baek C."/>
        </authorList>
    </citation>
    <scope>NUCLEOTIDE SEQUENCE [LARGE SCALE GENOMIC DNA]</scope>
    <source>
        <strain evidence="12">HYN0004</strain>
    </source>
</reference>
<evidence type="ECO:0000256" key="7">
    <source>
        <dbReference type="SAM" id="MobiDB-lite"/>
    </source>
</evidence>
<evidence type="ECO:0000256" key="4">
    <source>
        <dbReference type="ARBA" id="ARBA00022840"/>
    </source>
</evidence>
<dbReference type="GO" id="GO:0005524">
    <property type="term" value="F:ATP binding"/>
    <property type="evidence" value="ECO:0007669"/>
    <property type="project" value="UniProtKB-KW"/>
</dbReference>
<sequence length="615" mass="67140">MSEIERPSANPEAGEIPPPLPAPDQTAFRQAVRIAAARPWLFGVSMALYAAFYALPLLSGLVQRAIFDNLSGHAQAGFNVWTLVGFWFAAQLSPLFVSYFTPWAFVTFTSASRLMIRSNMMGWIMFAKGPRVSPGTSGEALSRFRDDVAEVIAFMEGWAETFGQAVFAVLALIIMWRINTPVTLAIIAPMILMVFITQKITAGIHRYSRVAREAEARVTSFVGEAFTAVQAVRVAGAEDRVLGRLSDLNETRRTTAVRHRIYVTLLDTFGAGTSSLALGLILLLAAGAMKAGEFSVGDFTLFAAYVGAATSAPRWLGRLLARKRTADVALMRIETLLGDAPRERITEARPQGPEPTGRHEPLRTLEVRGLTCRHGGTGNGVEDVSFTLERGTVTIVTGRVGAGKTTLLRGLLGLLPAQAGEVFWNGERVEDPATFLTPPRCAYTGQTPRLFTETLRDNIAMGLDLTPADLDRAVHLAVMEEDVARLAEGLDTRVGTRGVTLSGGQVQRSAAARMFARRPDLLVFDDASSALDVRTEHAFWTRLFEQEDDRPTCLAVSHRLEAYRRADQILVIEGGRIAARGDLRTLLKDSPLFHEIWTETLKAHAHGEEAVALPT</sequence>
<dbReference type="EMBL" id="CP029479">
    <property type="protein sequence ID" value="AWM78267.1"/>
    <property type="molecule type" value="Genomic_DNA"/>
</dbReference>
<evidence type="ECO:0000256" key="5">
    <source>
        <dbReference type="ARBA" id="ARBA00022989"/>
    </source>
</evidence>
<feature type="transmembrane region" description="Helical" evidence="8">
    <location>
        <begin position="40"/>
        <end position="58"/>
    </location>
</feature>
<evidence type="ECO:0000256" key="6">
    <source>
        <dbReference type="ARBA" id="ARBA00023136"/>
    </source>
</evidence>
<evidence type="ECO:0000259" key="10">
    <source>
        <dbReference type="PROSITE" id="PS50929"/>
    </source>
</evidence>
<feature type="transmembrane region" description="Helical" evidence="8">
    <location>
        <begin position="182"/>
        <end position="202"/>
    </location>
</feature>
<dbReference type="Proteomes" id="UP000247763">
    <property type="component" value="Chromosome"/>
</dbReference>
<dbReference type="SMART" id="SM00382">
    <property type="entry name" value="AAA"/>
    <property type="match status" value="1"/>
</dbReference>
<dbReference type="InterPro" id="IPR036640">
    <property type="entry name" value="ABC1_TM_sf"/>
</dbReference>
<dbReference type="AlphaFoldDB" id="A0A2Z3HR32"/>
<accession>A0A2Z3HR32</accession>
<proteinExistence type="predicted"/>
<keyword evidence="3" id="KW-0547">Nucleotide-binding</keyword>
<evidence type="ECO:0000256" key="2">
    <source>
        <dbReference type="ARBA" id="ARBA00022692"/>
    </source>
</evidence>
<name>A0A2Z3HR32_9CAUL</name>
<dbReference type="SUPFAM" id="SSF52540">
    <property type="entry name" value="P-loop containing nucleoside triphosphate hydrolases"/>
    <property type="match status" value="1"/>
</dbReference>
<dbReference type="InterPro" id="IPR003593">
    <property type="entry name" value="AAA+_ATPase"/>
</dbReference>
<keyword evidence="4 11" id="KW-0067">ATP-binding</keyword>
<protein>
    <submittedName>
        <fullName evidence="11">ABC transporter ATP-binding protein</fullName>
    </submittedName>
</protein>
<dbReference type="InterPro" id="IPR011527">
    <property type="entry name" value="ABC1_TM_dom"/>
</dbReference>
<evidence type="ECO:0000256" key="1">
    <source>
        <dbReference type="ARBA" id="ARBA00004651"/>
    </source>
</evidence>
<dbReference type="OrthoDB" id="5288711at2"/>
<dbReference type="SUPFAM" id="SSF90123">
    <property type="entry name" value="ABC transporter transmembrane region"/>
    <property type="match status" value="1"/>
</dbReference>
<comment type="subcellular location">
    <subcellularLocation>
        <location evidence="1">Cell membrane</location>
        <topology evidence="1">Multi-pass membrane protein</topology>
    </subcellularLocation>
</comment>
<dbReference type="PANTHER" id="PTHR24221">
    <property type="entry name" value="ATP-BINDING CASSETTE SUB-FAMILY B"/>
    <property type="match status" value="1"/>
</dbReference>
<feature type="domain" description="ABC transmembrane type-1" evidence="10">
    <location>
        <begin position="44"/>
        <end position="325"/>
    </location>
</feature>
<dbReference type="PANTHER" id="PTHR24221:SF423">
    <property type="entry name" value="ABC TRANSPORTER"/>
    <property type="match status" value="1"/>
</dbReference>
<dbReference type="GO" id="GO:0140359">
    <property type="term" value="F:ABC-type transporter activity"/>
    <property type="evidence" value="ECO:0007669"/>
    <property type="project" value="InterPro"/>
</dbReference>
<dbReference type="GO" id="GO:0016887">
    <property type="term" value="F:ATP hydrolysis activity"/>
    <property type="evidence" value="ECO:0007669"/>
    <property type="project" value="InterPro"/>
</dbReference>
<dbReference type="PROSITE" id="PS50893">
    <property type="entry name" value="ABC_TRANSPORTER_2"/>
    <property type="match status" value="1"/>
</dbReference>
<feature type="region of interest" description="Disordered" evidence="7">
    <location>
        <begin position="1"/>
        <end position="21"/>
    </location>
</feature>
<dbReference type="InterPro" id="IPR039421">
    <property type="entry name" value="Type_1_exporter"/>
</dbReference>
<evidence type="ECO:0000256" key="3">
    <source>
        <dbReference type="ARBA" id="ARBA00022741"/>
    </source>
</evidence>
<dbReference type="RefSeq" id="WP_110450833.1">
    <property type="nucleotide sequence ID" value="NZ_CP029479.1"/>
</dbReference>
<dbReference type="PROSITE" id="PS50929">
    <property type="entry name" value="ABC_TM1F"/>
    <property type="match status" value="1"/>
</dbReference>
<dbReference type="Gene3D" id="3.40.50.300">
    <property type="entry name" value="P-loop containing nucleotide triphosphate hydrolases"/>
    <property type="match status" value="1"/>
</dbReference>
<dbReference type="KEGG" id="phb:HYN04_11200"/>
<dbReference type="InterPro" id="IPR027417">
    <property type="entry name" value="P-loop_NTPase"/>
</dbReference>
<feature type="transmembrane region" description="Helical" evidence="8">
    <location>
        <begin position="261"/>
        <end position="287"/>
    </location>
</feature>
<dbReference type="InterPro" id="IPR003439">
    <property type="entry name" value="ABC_transporter-like_ATP-bd"/>
</dbReference>
<dbReference type="Pfam" id="PF00005">
    <property type="entry name" value="ABC_tran"/>
    <property type="match status" value="1"/>
</dbReference>
<evidence type="ECO:0000313" key="12">
    <source>
        <dbReference type="Proteomes" id="UP000247763"/>
    </source>
</evidence>
<organism evidence="11 12">
    <name type="scientific">Phenylobacterium parvum</name>
    <dbReference type="NCBI Taxonomy" id="2201350"/>
    <lineage>
        <taxon>Bacteria</taxon>
        <taxon>Pseudomonadati</taxon>
        <taxon>Pseudomonadota</taxon>
        <taxon>Alphaproteobacteria</taxon>
        <taxon>Caulobacterales</taxon>
        <taxon>Caulobacteraceae</taxon>
        <taxon>Phenylobacterium</taxon>
    </lineage>
</organism>
<keyword evidence="12" id="KW-1185">Reference proteome</keyword>
<dbReference type="Gene3D" id="1.20.1560.10">
    <property type="entry name" value="ABC transporter type 1, transmembrane domain"/>
    <property type="match status" value="1"/>
</dbReference>
<keyword evidence="5 8" id="KW-1133">Transmembrane helix</keyword>
<gene>
    <name evidence="11" type="ORF">HYN04_11200</name>
</gene>
<feature type="domain" description="ABC transporter" evidence="9">
    <location>
        <begin position="362"/>
        <end position="599"/>
    </location>
</feature>
<evidence type="ECO:0000256" key="8">
    <source>
        <dbReference type="SAM" id="Phobius"/>
    </source>
</evidence>
<evidence type="ECO:0000313" key="11">
    <source>
        <dbReference type="EMBL" id="AWM78267.1"/>
    </source>
</evidence>
<dbReference type="GO" id="GO:0005886">
    <property type="term" value="C:plasma membrane"/>
    <property type="evidence" value="ECO:0007669"/>
    <property type="project" value="UniProtKB-SubCell"/>
</dbReference>
<keyword evidence="6 8" id="KW-0472">Membrane</keyword>
<evidence type="ECO:0000259" key="9">
    <source>
        <dbReference type="PROSITE" id="PS50893"/>
    </source>
</evidence>